<sequence>MTQNIKEKVLKEVFSQIKAINRGLDESNVTYREMLEETIDLTLAEVGKVNEEFIKKLKEKWIWRMVDDELKKVIVIEDIDKLAKENKQKLGIK</sequence>
<organism evidence="1">
    <name type="scientific">marine sediment metagenome</name>
    <dbReference type="NCBI Taxonomy" id="412755"/>
    <lineage>
        <taxon>unclassified sequences</taxon>
        <taxon>metagenomes</taxon>
        <taxon>ecological metagenomes</taxon>
    </lineage>
</organism>
<dbReference type="EMBL" id="LAZR01000780">
    <property type="protein sequence ID" value="KKN57972.1"/>
    <property type="molecule type" value="Genomic_DNA"/>
</dbReference>
<name>A0A0F9S6S3_9ZZZZ</name>
<evidence type="ECO:0000313" key="1">
    <source>
        <dbReference type="EMBL" id="KKN57972.1"/>
    </source>
</evidence>
<gene>
    <name evidence="1" type="ORF">LCGC14_0556300</name>
</gene>
<reference evidence="1" key="1">
    <citation type="journal article" date="2015" name="Nature">
        <title>Complex archaea that bridge the gap between prokaryotes and eukaryotes.</title>
        <authorList>
            <person name="Spang A."/>
            <person name="Saw J.H."/>
            <person name="Jorgensen S.L."/>
            <person name="Zaremba-Niedzwiedzka K."/>
            <person name="Martijn J."/>
            <person name="Lind A.E."/>
            <person name="van Eijk R."/>
            <person name="Schleper C."/>
            <person name="Guy L."/>
            <person name="Ettema T.J."/>
        </authorList>
    </citation>
    <scope>NUCLEOTIDE SEQUENCE</scope>
</reference>
<accession>A0A0F9S6S3</accession>
<proteinExistence type="predicted"/>
<protein>
    <submittedName>
        <fullName evidence="1">Uncharacterized protein</fullName>
    </submittedName>
</protein>
<dbReference type="AlphaFoldDB" id="A0A0F9S6S3"/>
<comment type="caution">
    <text evidence="1">The sequence shown here is derived from an EMBL/GenBank/DDBJ whole genome shotgun (WGS) entry which is preliminary data.</text>
</comment>